<reference evidence="1" key="2">
    <citation type="journal article" date="2015" name="Fish Shellfish Immunol.">
        <title>Early steps in the European eel (Anguilla anguilla)-Vibrio vulnificus interaction in the gills: Role of the RtxA13 toxin.</title>
        <authorList>
            <person name="Callol A."/>
            <person name="Pajuelo D."/>
            <person name="Ebbesson L."/>
            <person name="Teles M."/>
            <person name="MacKenzie S."/>
            <person name="Amaro C."/>
        </authorList>
    </citation>
    <scope>NUCLEOTIDE SEQUENCE</scope>
</reference>
<dbReference type="EMBL" id="GBXM01026376">
    <property type="protein sequence ID" value="JAH82201.1"/>
    <property type="molecule type" value="Transcribed_RNA"/>
</dbReference>
<evidence type="ECO:0000313" key="1">
    <source>
        <dbReference type="EMBL" id="JAH82201.1"/>
    </source>
</evidence>
<name>A0A0E9VVS7_ANGAN</name>
<protein>
    <submittedName>
        <fullName evidence="1">Uncharacterized protein</fullName>
    </submittedName>
</protein>
<sequence length="31" mass="3456">MIESCDACADERTSLEKRCCLLSSRQGHSLL</sequence>
<proteinExistence type="predicted"/>
<organism evidence="1">
    <name type="scientific">Anguilla anguilla</name>
    <name type="common">European freshwater eel</name>
    <name type="synonym">Muraena anguilla</name>
    <dbReference type="NCBI Taxonomy" id="7936"/>
    <lineage>
        <taxon>Eukaryota</taxon>
        <taxon>Metazoa</taxon>
        <taxon>Chordata</taxon>
        <taxon>Craniata</taxon>
        <taxon>Vertebrata</taxon>
        <taxon>Euteleostomi</taxon>
        <taxon>Actinopterygii</taxon>
        <taxon>Neopterygii</taxon>
        <taxon>Teleostei</taxon>
        <taxon>Anguilliformes</taxon>
        <taxon>Anguillidae</taxon>
        <taxon>Anguilla</taxon>
    </lineage>
</organism>
<dbReference type="AlphaFoldDB" id="A0A0E9VVS7"/>
<accession>A0A0E9VVS7</accession>
<reference evidence="1" key="1">
    <citation type="submission" date="2014-11" db="EMBL/GenBank/DDBJ databases">
        <authorList>
            <person name="Amaro Gonzalez C."/>
        </authorList>
    </citation>
    <scope>NUCLEOTIDE SEQUENCE</scope>
</reference>
<dbReference type="EMBL" id="GBXM01059539">
    <property type="protein sequence ID" value="JAH49038.1"/>
    <property type="molecule type" value="Transcribed_RNA"/>
</dbReference>